<protein>
    <recommendedName>
        <fullName evidence="5 15">CDP-diacylglycerol--glycerol-3-phosphate 3-phosphatidyltransferase</fullName>
        <ecNumber evidence="4 15">2.7.8.5</ecNumber>
    </recommendedName>
</protein>
<name>Q7M7L4_WOLSU</name>
<dbReference type="AlphaFoldDB" id="Q7M7L4"/>
<sequence>MRLAPNLLTLSRIVFSFLLLVVILYGGILFPPPIHPTWINYTACVLFLIASITDFFDGFIAREHQITSTFGEVFDPLADKMLMLAGFVGLLVWERANPWAVFLILSREFFITGLRVVAASQGMNVAASSLGKWKTGLQITAVAFLLMDYFPGEILLWLATLITLYSGYDYTKAYMESSKA</sequence>
<keyword evidence="10" id="KW-0443">Lipid metabolism</keyword>
<evidence type="ECO:0000313" key="19">
    <source>
        <dbReference type="Proteomes" id="UP000000422"/>
    </source>
</evidence>
<reference evidence="18 19" key="1">
    <citation type="journal article" date="2003" name="Proc. Natl. Acad. Sci. U.S.A.">
        <title>Complete genome sequence and analysis of Wolinella succinogenes.</title>
        <authorList>
            <person name="Baar C."/>
            <person name="Eppinger M."/>
            <person name="Raddatz G."/>
            <person name="Simon JM."/>
            <person name="Lanz C."/>
            <person name="Klimmek O."/>
            <person name="Nandakumar R."/>
            <person name="Gross R."/>
            <person name="Rosinus A."/>
            <person name="Keller H."/>
            <person name="Jagtap P."/>
            <person name="Linke B."/>
            <person name="Meyer F."/>
            <person name="Lederer H."/>
            <person name="Schuster S.C."/>
        </authorList>
    </citation>
    <scope>NUCLEOTIDE SEQUENCE [LARGE SCALE GENOMIC DNA]</scope>
    <source>
        <strain evidence="19">ATCC 29543 / DSM 1740 / CCUG 13145 / JCM 31913 / LMG 7466 / NCTC 11488 / FDC 602W</strain>
    </source>
</reference>
<dbReference type="PROSITE" id="PS00379">
    <property type="entry name" value="CDP_ALCOHOL_P_TRANSF"/>
    <property type="match status" value="1"/>
</dbReference>
<dbReference type="NCBIfam" id="TIGR00560">
    <property type="entry name" value="pgsA"/>
    <property type="match status" value="1"/>
</dbReference>
<dbReference type="eggNOG" id="COG0558">
    <property type="taxonomic scope" value="Bacteria"/>
</dbReference>
<comment type="subcellular location">
    <subcellularLocation>
        <location evidence="1">Membrane</location>
        <topology evidence="1">Multi-pass membrane protein</topology>
    </subcellularLocation>
</comment>
<proteinExistence type="inferred from homology"/>
<dbReference type="GO" id="GO:0046474">
    <property type="term" value="P:glycerophospholipid biosynthetic process"/>
    <property type="evidence" value="ECO:0007669"/>
    <property type="project" value="TreeGrafter"/>
</dbReference>
<dbReference type="Gene3D" id="1.20.120.1760">
    <property type="match status" value="1"/>
</dbReference>
<dbReference type="InterPro" id="IPR043130">
    <property type="entry name" value="CDP-OH_PTrfase_TM_dom"/>
</dbReference>
<evidence type="ECO:0000256" key="5">
    <source>
        <dbReference type="ARBA" id="ARBA00014944"/>
    </source>
</evidence>
<organism evidence="19">
    <name type="scientific">Wolinella succinogenes (strain ATCC 29543 / DSM 1740 / CCUG 13145 / JCM 31913 / LMG 7466 / NCTC 11488 / FDC 602W)</name>
    <name type="common">Vibrio succinogenes</name>
    <dbReference type="NCBI Taxonomy" id="273121"/>
    <lineage>
        <taxon>Bacteria</taxon>
        <taxon>Pseudomonadati</taxon>
        <taxon>Campylobacterota</taxon>
        <taxon>Epsilonproteobacteria</taxon>
        <taxon>Campylobacterales</taxon>
        <taxon>Helicobacteraceae</taxon>
        <taxon>Wolinella</taxon>
    </lineage>
</organism>
<comment type="catalytic activity">
    <reaction evidence="14">
        <text>a CDP-1,2-diacyl-sn-glycerol + sn-glycerol 3-phosphate = a 1,2-diacyl-sn-glycero-3-phospho-(1'-sn-glycero-3'-phosphate) + CMP + H(+)</text>
        <dbReference type="Rhea" id="RHEA:12593"/>
        <dbReference type="ChEBI" id="CHEBI:15378"/>
        <dbReference type="ChEBI" id="CHEBI:57597"/>
        <dbReference type="ChEBI" id="CHEBI:58332"/>
        <dbReference type="ChEBI" id="CHEBI:60110"/>
        <dbReference type="ChEBI" id="CHEBI:60377"/>
        <dbReference type="EC" id="2.7.8.5"/>
    </reaction>
</comment>
<feature type="transmembrane region" description="Helical" evidence="17">
    <location>
        <begin position="12"/>
        <end position="32"/>
    </location>
</feature>
<evidence type="ECO:0000256" key="6">
    <source>
        <dbReference type="ARBA" id="ARBA00022516"/>
    </source>
</evidence>
<keyword evidence="9 17" id="KW-1133">Transmembrane helix</keyword>
<keyword evidence="8 17" id="KW-0812">Transmembrane</keyword>
<dbReference type="PANTHER" id="PTHR14269">
    <property type="entry name" value="CDP-DIACYLGLYCEROL--GLYCEROL-3-PHOSPHATE 3-PHOSPHATIDYLTRANSFERASE-RELATED"/>
    <property type="match status" value="1"/>
</dbReference>
<evidence type="ECO:0000256" key="2">
    <source>
        <dbReference type="ARBA" id="ARBA00005042"/>
    </source>
</evidence>
<dbReference type="GO" id="GO:0008444">
    <property type="term" value="F:CDP-diacylglycerol-glycerol-3-phosphate 3-phosphatidyltransferase activity"/>
    <property type="evidence" value="ECO:0007669"/>
    <property type="project" value="UniProtKB-UniRule"/>
</dbReference>
<dbReference type="RefSeq" id="WP_011139993.1">
    <property type="nucleotide sequence ID" value="NC_005090.1"/>
</dbReference>
<dbReference type="PIRSF" id="PIRSF000847">
    <property type="entry name" value="Phos_ph_gly_syn"/>
    <property type="match status" value="1"/>
</dbReference>
<dbReference type="EMBL" id="BX571663">
    <property type="protein sequence ID" value="CAE11211.1"/>
    <property type="molecule type" value="Genomic_DNA"/>
</dbReference>
<feature type="transmembrane region" description="Helical" evidence="17">
    <location>
        <begin position="38"/>
        <end position="56"/>
    </location>
</feature>
<dbReference type="GO" id="GO:0016020">
    <property type="term" value="C:membrane"/>
    <property type="evidence" value="ECO:0007669"/>
    <property type="project" value="UniProtKB-SubCell"/>
</dbReference>
<keyword evidence="7 16" id="KW-0808">Transferase</keyword>
<keyword evidence="12" id="KW-0594">Phospholipid biosynthesis</keyword>
<evidence type="ECO:0000256" key="15">
    <source>
        <dbReference type="NCBIfam" id="TIGR00560"/>
    </source>
</evidence>
<dbReference type="KEGG" id="wsu:WS2223"/>
<dbReference type="Pfam" id="PF01066">
    <property type="entry name" value="CDP-OH_P_transf"/>
    <property type="match status" value="1"/>
</dbReference>
<keyword evidence="13" id="KW-1208">Phospholipid metabolism</keyword>
<accession>Q7M7L4</accession>
<evidence type="ECO:0000256" key="9">
    <source>
        <dbReference type="ARBA" id="ARBA00022989"/>
    </source>
</evidence>
<evidence type="ECO:0000256" key="12">
    <source>
        <dbReference type="ARBA" id="ARBA00023209"/>
    </source>
</evidence>
<feature type="transmembrane region" description="Helical" evidence="17">
    <location>
        <begin position="139"/>
        <end position="165"/>
    </location>
</feature>
<dbReference type="InterPro" id="IPR050324">
    <property type="entry name" value="CDP-alcohol_PTase-I"/>
</dbReference>
<dbReference type="InterPro" id="IPR000462">
    <property type="entry name" value="CDP-OH_P_trans"/>
</dbReference>
<dbReference type="InterPro" id="IPR004570">
    <property type="entry name" value="Phosphatidylglycerol_P_synth"/>
</dbReference>
<evidence type="ECO:0000256" key="3">
    <source>
        <dbReference type="ARBA" id="ARBA00010441"/>
    </source>
</evidence>
<evidence type="ECO:0000256" key="11">
    <source>
        <dbReference type="ARBA" id="ARBA00023136"/>
    </source>
</evidence>
<keyword evidence="19" id="KW-1185">Reference proteome</keyword>
<evidence type="ECO:0000256" key="7">
    <source>
        <dbReference type="ARBA" id="ARBA00022679"/>
    </source>
</evidence>
<gene>
    <name evidence="18" type="primary">PGSA</name>
    <name evidence="18" type="ordered locus">WS2223</name>
</gene>
<evidence type="ECO:0000313" key="18">
    <source>
        <dbReference type="EMBL" id="CAE11211.1"/>
    </source>
</evidence>
<evidence type="ECO:0000256" key="14">
    <source>
        <dbReference type="ARBA" id="ARBA00048586"/>
    </source>
</evidence>
<dbReference type="EC" id="2.7.8.5" evidence="4 15"/>
<evidence type="ECO:0000256" key="4">
    <source>
        <dbReference type="ARBA" id="ARBA00013170"/>
    </source>
</evidence>
<dbReference type="HOGENOM" id="CLU_051314_2_2_7"/>
<dbReference type="Proteomes" id="UP000000422">
    <property type="component" value="Chromosome"/>
</dbReference>
<dbReference type="PANTHER" id="PTHR14269:SF62">
    <property type="entry name" value="CDP-DIACYLGLYCEROL--GLYCEROL-3-PHOSPHATE 3-PHOSPHATIDYLTRANSFERASE 1, CHLOROPLASTIC"/>
    <property type="match status" value="1"/>
</dbReference>
<evidence type="ECO:0000256" key="10">
    <source>
        <dbReference type="ARBA" id="ARBA00023098"/>
    </source>
</evidence>
<keyword evidence="6" id="KW-0444">Lipid biosynthesis</keyword>
<dbReference type="STRING" id="273121.WS2223"/>
<evidence type="ECO:0000256" key="13">
    <source>
        <dbReference type="ARBA" id="ARBA00023264"/>
    </source>
</evidence>
<dbReference type="InterPro" id="IPR048254">
    <property type="entry name" value="CDP_ALCOHOL_P_TRANSF_CS"/>
</dbReference>
<evidence type="ECO:0000256" key="17">
    <source>
        <dbReference type="SAM" id="Phobius"/>
    </source>
</evidence>
<keyword evidence="11 17" id="KW-0472">Membrane</keyword>
<comment type="pathway">
    <text evidence="2">Phospholipid metabolism; phosphatidylglycerol biosynthesis; phosphatidylglycerol from CDP-diacylglycerol: step 1/2.</text>
</comment>
<evidence type="ECO:0000256" key="1">
    <source>
        <dbReference type="ARBA" id="ARBA00004141"/>
    </source>
</evidence>
<evidence type="ECO:0000256" key="16">
    <source>
        <dbReference type="RuleBase" id="RU003750"/>
    </source>
</evidence>
<comment type="similarity">
    <text evidence="3 16">Belongs to the CDP-alcohol phosphatidyltransferase class-I family.</text>
</comment>
<evidence type="ECO:0000256" key="8">
    <source>
        <dbReference type="ARBA" id="ARBA00022692"/>
    </source>
</evidence>